<dbReference type="Pfam" id="PF06337">
    <property type="entry name" value="DUSP"/>
    <property type="match status" value="1"/>
</dbReference>
<dbReference type="SMART" id="SM00695">
    <property type="entry name" value="DUSP"/>
    <property type="match status" value="1"/>
</dbReference>
<dbReference type="HOGENOM" id="CLU_077155_0_0_1"/>
<name>H9GUS8_ANOCA</name>
<evidence type="ECO:0000313" key="7">
    <source>
        <dbReference type="Ensembl" id="ENSACAP00000020899.2"/>
    </source>
</evidence>
<dbReference type="InterPro" id="IPR006615">
    <property type="entry name" value="Pept_C19_DUSP"/>
</dbReference>
<keyword evidence="3" id="KW-0833">Ubl conjugation pathway</keyword>
<reference evidence="7" key="3">
    <citation type="submission" date="2025-09" db="UniProtKB">
        <authorList>
            <consortium name="Ensembl"/>
        </authorList>
    </citation>
    <scope>IDENTIFICATION</scope>
</reference>
<dbReference type="Bgee" id="ENSACAG00000025433">
    <property type="expression patterns" value="Expressed in embryonic post-anal tail and 6 other cell types or tissues"/>
</dbReference>
<evidence type="ECO:0000256" key="4">
    <source>
        <dbReference type="ARBA" id="ARBA00022807"/>
    </source>
</evidence>
<evidence type="ECO:0000259" key="6">
    <source>
        <dbReference type="PROSITE" id="PS51283"/>
    </source>
</evidence>
<dbReference type="eggNOG" id="KOG1870">
    <property type="taxonomic scope" value="Eukaryota"/>
</dbReference>
<dbReference type="InterPro" id="IPR035927">
    <property type="entry name" value="DUSP-like_sf"/>
</dbReference>
<reference evidence="7" key="1">
    <citation type="submission" date="2009-12" db="EMBL/GenBank/DDBJ databases">
        <title>The Genome Sequence of Anolis carolinensis (Green Anole Lizard).</title>
        <authorList>
            <consortium name="The Genome Sequencing Platform"/>
            <person name="Di Palma F."/>
            <person name="Alfoldi J."/>
            <person name="Heiman D."/>
            <person name="Young S."/>
            <person name="Grabherr M."/>
            <person name="Johnson J."/>
            <person name="Lander E.S."/>
            <person name="Lindblad-Toh K."/>
        </authorList>
    </citation>
    <scope>NUCLEOTIDE SEQUENCE [LARGE SCALE GENOMIC DNA]</scope>
    <source>
        <strain evidence="7">JBL SC #1</strain>
    </source>
</reference>
<dbReference type="Ensembl" id="ENSACAT00000024705.2">
    <property type="protein sequence ID" value="ENSACAP00000020899.2"/>
    <property type="gene ID" value="ENSACAG00000025433.2"/>
</dbReference>
<dbReference type="Gene3D" id="3.30.2230.10">
    <property type="entry name" value="DUSP-like"/>
    <property type="match status" value="1"/>
</dbReference>
<dbReference type="PROSITE" id="PS51283">
    <property type="entry name" value="DUSP"/>
    <property type="match status" value="1"/>
</dbReference>
<protein>
    <recommendedName>
        <fullName evidence="2">ubiquitinyl hydrolase 1</fullName>
        <ecNumber evidence="2">3.4.19.12</ecNumber>
    </recommendedName>
</protein>
<evidence type="ECO:0000256" key="2">
    <source>
        <dbReference type="ARBA" id="ARBA00012759"/>
    </source>
</evidence>
<dbReference type="EC" id="3.4.19.12" evidence="2"/>
<dbReference type="AlphaFoldDB" id="H9GUS8"/>
<evidence type="ECO:0000256" key="1">
    <source>
        <dbReference type="ARBA" id="ARBA00000707"/>
    </source>
</evidence>
<reference evidence="7" key="2">
    <citation type="submission" date="2025-08" db="UniProtKB">
        <authorList>
            <consortium name="Ensembl"/>
        </authorList>
    </citation>
    <scope>IDENTIFICATION</scope>
</reference>
<dbReference type="GeneTree" id="ENSGT00940000156645"/>
<feature type="compositionally biased region" description="Basic and acidic residues" evidence="5">
    <location>
        <begin position="45"/>
        <end position="54"/>
    </location>
</feature>
<keyword evidence="4" id="KW-0645">Protease</keyword>
<keyword evidence="4" id="KW-0378">Hydrolase</keyword>
<dbReference type="InParanoid" id="H9GUS8"/>
<dbReference type="GO" id="GO:0004843">
    <property type="term" value="F:cysteine-type deubiquitinase activity"/>
    <property type="evidence" value="ECO:0007669"/>
    <property type="project" value="UniProtKB-EC"/>
</dbReference>
<comment type="catalytic activity">
    <reaction evidence="1">
        <text>Thiol-dependent hydrolysis of ester, thioester, amide, peptide and isopeptide bonds formed by the C-terminal Gly of ubiquitin (a 76-residue protein attached to proteins as an intracellular targeting signal).</text>
        <dbReference type="EC" id="3.4.19.12"/>
    </reaction>
</comment>
<keyword evidence="8" id="KW-1185">Reference proteome</keyword>
<dbReference type="Proteomes" id="UP000001646">
    <property type="component" value="Unplaced"/>
</dbReference>
<accession>H9GUS8</accession>
<organism evidence="7 8">
    <name type="scientific">Anolis carolinensis</name>
    <name type="common">Green anole</name>
    <name type="synonym">American chameleon</name>
    <dbReference type="NCBI Taxonomy" id="28377"/>
    <lineage>
        <taxon>Eukaryota</taxon>
        <taxon>Metazoa</taxon>
        <taxon>Chordata</taxon>
        <taxon>Craniata</taxon>
        <taxon>Vertebrata</taxon>
        <taxon>Euteleostomi</taxon>
        <taxon>Lepidosauria</taxon>
        <taxon>Squamata</taxon>
        <taxon>Bifurcata</taxon>
        <taxon>Unidentata</taxon>
        <taxon>Episquamata</taxon>
        <taxon>Toxicofera</taxon>
        <taxon>Iguania</taxon>
        <taxon>Dactyloidae</taxon>
        <taxon>Anolis</taxon>
    </lineage>
</organism>
<evidence type="ECO:0000256" key="5">
    <source>
        <dbReference type="SAM" id="MobiDB-lite"/>
    </source>
</evidence>
<keyword evidence="4" id="KW-0788">Thiol protease</keyword>
<evidence type="ECO:0000256" key="3">
    <source>
        <dbReference type="ARBA" id="ARBA00022786"/>
    </source>
</evidence>
<dbReference type="SUPFAM" id="SSF143791">
    <property type="entry name" value="DUSP-like"/>
    <property type="match status" value="1"/>
</dbReference>
<dbReference type="FunFam" id="3.30.2230.10:FF:000003">
    <property type="entry name" value="ubiquitin carboxyl-terminal hydrolase 15 isoform X1"/>
    <property type="match status" value="1"/>
</dbReference>
<proteinExistence type="predicted"/>
<sequence length="349" mass="40329">MMFQLKLQERKKERNRFESEVVSEERIKLARPETRETYPTVRATAEARSEDDRTTVSSRPDVGKQQAELTPLVKMPLCPGDSWCLIDFQWFMKWKKYVGFECWDLYYAGKPNLHPGPIDNSRHFADSETQTLKKYRINKVDYEFVPTAAWNKLVNWYGCIKGQRPTERKVVKYGEYLKYCKVEVYPLELKLCQNNDSTDLVSSHFNQAEGSAGDGGIINLQEKLSESQLKIHYKAEANETPIAEIPIQYRNDTGVGQAAVMEDLEVSVISENDLLEHCKEMNVVTRSQKLEEDRGSSAKEMPSSVVPCFPENKTVSYINFCSQRCTRSYFQGMSYFSMKKNSHLLLNKK</sequence>
<dbReference type="STRING" id="28377.ENSACAP00000020899"/>
<feature type="region of interest" description="Disordered" evidence="5">
    <location>
        <begin position="33"/>
        <end position="63"/>
    </location>
</feature>
<evidence type="ECO:0000313" key="8">
    <source>
        <dbReference type="Proteomes" id="UP000001646"/>
    </source>
</evidence>
<feature type="domain" description="DUSP" evidence="6">
    <location>
        <begin position="60"/>
        <end position="171"/>
    </location>
</feature>